<proteinExistence type="predicted"/>
<comment type="caution">
    <text evidence="2">The sequence shown here is derived from an EMBL/GenBank/DDBJ whole genome shotgun (WGS) entry which is preliminary data.</text>
</comment>
<evidence type="ECO:0000313" key="3">
    <source>
        <dbReference type="Proteomes" id="UP001314796"/>
    </source>
</evidence>
<feature type="transmembrane region" description="Helical" evidence="1">
    <location>
        <begin position="56"/>
        <end position="74"/>
    </location>
</feature>
<keyword evidence="1" id="KW-0812">Transmembrane</keyword>
<sequence length="78" mass="9111">MSGAEIFISVIFLIPIYGLLIYSYINPEESYDLFGKKSIMDEDIELIEEEIQWLKLRSLFSIIILTLVIVMMIYKSTL</sequence>
<accession>A0ABS2NS52</accession>
<evidence type="ECO:0000256" key="1">
    <source>
        <dbReference type="SAM" id="Phobius"/>
    </source>
</evidence>
<protein>
    <recommendedName>
        <fullName evidence="4">Selenocysteine lyase</fullName>
    </recommendedName>
</protein>
<keyword evidence="1" id="KW-0472">Membrane</keyword>
<dbReference type="EMBL" id="JAFBEE010000018">
    <property type="protein sequence ID" value="MBM7615794.1"/>
    <property type="molecule type" value="Genomic_DNA"/>
</dbReference>
<name>A0ABS2NS52_9FIRM</name>
<dbReference type="RefSeq" id="WP_204403399.1">
    <property type="nucleotide sequence ID" value="NZ_JAFBEE010000018.1"/>
</dbReference>
<organism evidence="2 3">
    <name type="scientific">Alkaliphilus hydrothermalis</name>
    <dbReference type="NCBI Taxonomy" id="1482730"/>
    <lineage>
        <taxon>Bacteria</taxon>
        <taxon>Bacillati</taxon>
        <taxon>Bacillota</taxon>
        <taxon>Clostridia</taxon>
        <taxon>Peptostreptococcales</taxon>
        <taxon>Natronincolaceae</taxon>
        <taxon>Alkaliphilus</taxon>
    </lineage>
</organism>
<evidence type="ECO:0000313" key="2">
    <source>
        <dbReference type="EMBL" id="MBM7615794.1"/>
    </source>
</evidence>
<keyword evidence="1" id="KW-1133">Transmembrane helix</keyword>
<feature type="transmembrane region" description="Helical" evidence="1">
    <location>
        <begin position="7"/>
        <end position="25"/>
    </location>
</feature>
<gene>
    <name evidence="2" type="ORF">JOC73_002368</name>
</gene>
<evidence type="ECO:0008006" key="4">
    <source>
        <dbReference type="Google" id="ProtNLM"/>
    </source>
</evidence>
<dbReference type="Proteomes" id="UP001314796">
    <property type="component" value="Unassembled WGS sequence"/>
</dbReference>
<reference evidence="2 3" key="1">
    <citation type="submission" date="2021-01" db="EMBL/GenBank/DDBJ databases">
        <title>Genomic Encyclopedia of Type Strains, Phase IV (KMG-IV): sequencing the most valuable type-strain genomes for metagenomic binning, comparative biology and taxonomic classification.</title>
        <authorList>
            <person name="Goeker M."/>
        </authorList>
    </citation>
    <scope>NUCLEOTIDE SEQUENCE [LARGE SCALE GENOMIC DNA]</scope>
    <source>
        <strain evidence="2 3">DSM 25890</strain>
    </source>
</reference>
<keyword evidence="3" id="KW-1185">Reference proteome</keyword>